<dbReference type="InterPro" id="IPR029160">
    <property type="entry name" value="UQCC4"/>
</dbReference>
<keyword evidence="1" id="KW-1133">Transmembrane helix</keyword>
<keyword evidence="1" id="KW-0812">Transmembrane</keyword>
<accession>A0A1B6CZW1</accession>
<dbReference type="PANTHER" id="PTHR35268">
    <property type="entry name" value="PROTEIN CCSMST1"/>
    <property type="match status" value="1"/>
</dbReference>
<evidence type="ECO:0000313" key="2">
    <source>
        <dbReference type="EMBL" id="JAS18966.1"/>
    </source>
</evidence>
<organism evidence="2">
    <name type="scientific">Clastoptera arizonana</name>
    <name type="common">Arizona spittle bug</name>
    <dbReference type="NCBI Taxonomy" id="38151"/>
    <lineage>
        <taxon>Eukaryota</taxon>
        <taxon>Metazoa</taxon>
        <taxon>Ecdysozoa</taxon>
        <taxon>Arthropoda</taxon>
        <taxon>Hexapoda</taxon>
        <taxon>Insecta</taxon>
        <taxon>Pterygota</taxon>
        <taxon>Neoptera</taxon>
        <taxon>Paraneoptera</taxon>
        <taxon>Hemiptera</taxon>
        <taxon>Auchenorrhyncha</taxon>
        <taxon>Cercopoidea</taxon>
        <taxon>Clastopteridae</taxon>
        <taxon>Clastoptera</taxon>
    </lineage>
</organism>
<reference evidence="2" key="1">
    <citation type="submission" date="2015-12" db="EMBL/GenBank/DDBJ databases">
        <title>De novo transcriptome assembly of four potential Pierce s Disease insect vectors from Arizona vineyards.</title>
        <authorList>
            <person name="Tassone E.E."/>
        </authorList>
    </citation>
    <scope>NUCLEOTIDE SEQUENCE</scope>
</reference>
<feature type="non-terminal residue" evidence="2">
    <location>
        <position position="1"/>
    </location>
</feature>
<dbReference type="PANTHER" id="PTHR35268:SF1">
    <property type="entry name" value="UBIQUINOL-CYTOCHROME-C REDUCTASE COMPLEX ASSEMBLY FACTOR 4"/>
    <property type="match status" value="1"/>
</dbReference>
<dbReference type="Pfam" id="PF15013">
    <property type="entry name" value="CCSMST1"/>
    <property type="match status" value="1"/>
</dbReference>
<sequence>FAESADKENPVKFSTSQAANWHAKFSRSGNSRDVPEIQTYIVCLSTAVFLLYFLVLREENDIDAKIGLSLYDKIDGLEEANLNTLYEYNLEKGIDNKEVIKRLQELEDEKKN</sequence>
<proteinExistence type="predicted"/>
<feature type="transmembrane region" description="Helical" evidence="1">
    <location>
        <begin position="37"/>
        <end position="56"/>
    </location>
</feature>
<dbReference type="EMBL" id="GEDC01018332">
    <property type="protein sequence ID" value="JAS18966.1"/>
    <property type="molecule type" value="Transcribed_RNA"/>
</dbReference>
<gene>
    <name evidence="2" type="ORF">g.4151</name>
</gene>
<evidence type="ECO:0000256" key="1">
    <source>
        <dbReference type="SAM" id="Phobius"/>
    </source>
</evidence>
<keyword evidence="1" id="KW-0472">Membrane</keyword>
<dbReference type="AlphaFoldDB" id="A0A1B6CZW1"/>
<protein>
    <submittedName>
        <fullName evidence="2">Uncharacterized protein</fullName>
    </submittedName>
</protein>
<name>A0A1B6CZW1_9HEMI</name>